<evidence type="ECO:0000256" key="4">
    <source>
        <dbReference type="ARBA" id="ARBA00023014"/>
    </source>
</evidence>
<dbReference type="InterPro" id="IPR050377">
    <property type="entry name" value="Radical_SAM_PqqE_MftC-like"/>
</dbReference>
<organism evidence="6 7">
    <name type="scientific">Allokutzneria oryzae</name>
    <dbReference type="NCBI Taxonomy" id="1378989"/>
    <lineage>
        <taxon>Bacteria</taxon>
        <taxon>Bacillati</taxon>
        <taxon>Actinomycetota</taxon>
        <taxon>Actinomycetes</taxon>
        <taxon>Pseudonocardiales</taxon>
        <taxon>Pseudonocardiaceae</taxon>
        <taxon>Allokutzneria</taxon>
    </lineage>
</organism>
<name>A0ABV5ZR57_9PSEU</name>
<protein>
    <submittedName>
        <fullName evidence="6">Radical SAM protein</fullName>
    </submittedName>
</protein>
<evidence type="ECO:0000256" key="3">
    <source>
        <dbReference type="ARBA" id="ARBA00023004"/>
    </source>
</evidence>
<dbReference type="Proteomes" id="UP001589693">
    <property type="component" value="Unassembled WGS sequence"/>
</dbReference>
<dbReference type="RefSeq" id="WP_377850519.1">
    <property type="nucleotide sequence ID" value="NZ_JBHLZU010000005.1"/>
</dbReference>
<feature type="domain" description="Radical SAM core" evidence="5">
    <location>
        <begin position="3"/>
        <end position="210"/>
    </location>
</feature>
<keyword evidence="4" id="KW-0411">Iron-sulfur</keyword>
<dbReference type="PANTHER" id="PTHR11228">
    <property type="entry name" value="RADICAL SAM DOMAIN PROTEIN"/>
    <property type="match status" value="1"/>
</dbReference>
<dbReference type="Gene3D" id="3.20.20.70">
    <property type="entry name" value="Aldolase class I"/>
    <property type="match status" value="1"/>
</dbReference>
<dbReference type="PANTHER" id="PTHR11228:SF7">
    <property type="entry name" value="PQQA PEPTIDE CYCLASE"/>
    <property type="match status" value="1"/>
</dbReference>
<dbReference type="InterPro" id="IPR013785">
    <property type="entry name" value="Aldolase_TIM"/>
</dbReference>
<keyword evidence="3" id="KW-0408">Iron</keyword>
<dbReference type="PROSITE" id="PS51918">
    <property type="entry name" value="RADICAL_SAM"/>
    <property type="match status" value="1"/>
</dbReference>
<evidence type="ECO:0000313" key="7">
    <source>
        <dbReference type="Proteomes" id="UP001589693"/>
    </source>
</evidence>
<evidence type="ECO:0000259" key="5">
    <source>
        <dbReference type="PROSITE" id="PS51918"/>
    </source>
</evidence>
<sequence>MATAPTRFRHGRLYITFRCNARCGYCNVWQDPVFDGHQELTADGLRRCLDELAELGVSYVDITGGEPALHKEMVAAVTHAHSLGMAVDVTTNAIRFPRQAREIVPLVSTMNISLDTLNAQRYHDIRGTDTLDRTVELVGALRSDGARNLKLICVVSGQNVDELDDVVSFAQRHEVPVYLSPMFSYFSTQSEVRPAGSIKQLKLAAVNGRNAASAAPAQTSVPSSVLIERVAERRYDPATVVSLAFLHHLRTMDPATVTACGANSRILTIGPSGQVMLPCYHEWDGSIAWDRPYREIVADPELIRVRDSEVGSRPGCRTCAVFPYLGLPMSYRFTTSFLVQAFSEELVKLKRRVGALGEDHRRRLLERSAALLAEVETHSASMRAGEHLDELYHFEAANGLVRTDFGVIAVEELLADHSHDDCWRVHRSPHRLVRLLYAEILPALGDSPLVAEALDVQLDCWDILFLGGAESADRLASWCSRVFEVLGGNRAVGLLALFSSLPVSSIPSVAGHPEELLARKLLSPDRRAEAAALFSPLVPSTVDLSEAVPTPEEARSGDRVPRFVAALRELDTTGLRHAVRRWKLAHDPDVDVERHLLELELTE</sequence>
<dbReference type="InterPro" id="IPR058240">
    <property type="entry name" value="rSAM_sf"/>
</dbReference>
<comment type="caution">
    <text evidence="6">The sequence shown here is derived from an EMBL/GenBank/DDBJ whole genome shotgun (WGS) entry which is preliminary data.</text>
</comment>
<evidence type="ECO:0000256" key="2">
    <source>
        <dbReference type="ARBA" id="ARBA00022723"/>
    </source>
</evidence>
<evidence type="ECO:0000313" key="6">
    <source>
        <dbReference type="EMBL" id="MFB9903384.1"/>
    </source>
</evidence>
<proteinExistence type="predicted"/>
<dbReference type="InterPro" id="IPR007197">
    <property type="entry name" value="rSAM"/>
</dbReference>
<dbReference type="SUPFAM" id="SSF102114">
    <property type="entry name" value="Radical SAM enzymes"/>
    <property type="match status" value="1"/>
</dbReference>
<dbReference type="EMBL" id="JBHLZU010000005">
    <property type="protein sequence ID" value="MFB9903384.1"/>
    <property type="molecule type" value="Genomic_DNA"/>
</dbReference>
<evidence type="ECO:0000256" key="1">
    <source>
        <dbReference type="ARBA" id="ARBA00022691"/>
    </source>
</evidence>
<keyword evidence="1" id="KW-0949">S-adenosyl-L-methionine</keyword>
<dbReference type="CDD" id="cd01335">
    <property type="entry name" value="Radical_SAM"/>
    <property type="match status" value="1"/>
</dbReference>
<keyword evidence="7" id="KW-1185">Reference proteome</keyword>
<dbReference type="Pfam" id="PF04055">
    <property type="entry name" value="Radical_SAM"/>
    <property type="match status" value="1"/>
</dbReference>
<keyword evidence="2" id="KW-0479">Metal-binding</keyword>
<dbReference type="SFLD" id="SFLDG01067">
    <property type="entry name" value="SPASM/twitch_domain_containing"/>
    <property type="match status" value="1"/>
</dbReference>
<dbReference type="SFLD" id="SFLDS00029">
    <property type="entry name" value="Radical_SAM"/>
    <property type="match status" value="1"/>
</dbReference>
<gene>
    <name evidence="6" type="ORF">ACFFQA_05475</name>
</gene>
<accession>A0ABV5ZR57</accession>
<reference evidence="6 7" key="1">
    <citation type="submission" date="2024-09" db="EMBL/GenBank/DDBJ databases">
        <authorList>
            <person name="Sun Q."/>
            <person name="Mori K."/>
        </authorList>
    </citation>
    <scope>NUCLEOTIDE SEQUENCE [LARGE SCALE GENOMIC DNA]</scope>
    <source>
        <strain evidence="6 7">TBRC 7907</strain>
    </source>
</reference>